<keyword evidence="2" id="KW-1185">Reference proteome</keyword>
<dbReference type="EMBL" id="JBEFKJ010000014">
    <property type="protein sequence ID" value="KAL2042447.1"/>
    <property type="molecule type" value="Genomic_DNA"/>
</dbReference>
<accession>A0ABR4A980</accession>
<organism evidence="1 2">
    <name type="scientific">Stereocaulon virgatum</name>
    <dbReference type="NCBI Taxonomy" id="373712"/>
    <lineage>
        <taxon>Eukaryota</taxon>
        <taxon>Fungi</taxon>
        <taxon>Dikarya</taxon>
        <taxon>Ascomycota</taxon>
        <taxon>Pezizomycotina</taxon>
        <taxon>Lecanoromycetes</taxon>
        <taxon>OSLEUM clade</taxon>
        <taxon>Lecanoromycetidae</taxon>
        <taxon>Lecanorales</taxon>
        <taxon>Lecanorineae</taxon>
        <taxon>Stereocaulaceae</taxon>
        <taxon>Stereocaulon</taxon>
    </lineage>
</organism>
<evidence type="ECO:0000313" key="2">
    <source>
        <dbReference type="Proteomes" id="UP001590950"/>
    </source>
</evidence>
<comment type="caution">
    <text evidence="1">The sequence shown here is derived from an EMBL/GenBank/DDBJ whole genome shotgun (WGS) entry which is preliminary data.</text>
</comment>
<protein>
    <submittedName>
        <fullName evidence="1">Uncharacterized protein</fullName>
    </submittedName>
</protein>
<dbReference type="Proteomes" id="UP001590950">
    <property type="component" value="Unassembled WGS sequence"/>
</dbReference>
<reference evidence="1 2" key="1">
    <citation type="submission" date="2024-09" db="EMBL/GenBank/DDBJ databases">
        <title>Rethinking Asexuality: The Enigmatic Case of Functional Sexual Genes in Lepraria (Stereocaulaceae).</title>
        <authorList>
            <person name="Doellman M."/>
            <person name="Sun Y."/>
            <person name="Barcenas-Pena A."/>
            <person name="Lumbsch H.T."/>
            <person name="Grewe F."/>
        </authorList>
    </citation>
    <scope>NUCLEOTIDE SEQUENCE [LARGE SCALE GENOMIC DNA]</scope>
    <source>
        <strain evidence="1 2">Mercado 3170</strain>
    </source>
</reference>
<sequence>MPLADPRGRGFKDNVLNGLWRAQRYAQTPRELKIFSVRNRVVNRPSSNLVDFKRIMLDVITPDFFGAPGKFDIATIHGDLTWGTWTSHLVDFRPFETQRFDVTFTRSELVAILDQDEALARLLALGAPGPWESIQLCRAMVYGVYRIAYVFKSPSQTGVLPRYDAILADPQNGEVEHQLGISNPCTTMGAISNTTSQNESGFENLNLGGAATS</sequence>
<evidence type="ECO:0000313" key="1">
    <source>
        <dbReference type="EMBL" id="KAL2042447.1"/>
    </source>
</evidence>
<gene>
    <name evidence="1" type="ORF">N7G274_004939</name>
</gene>
<name>A0ABR4A980_9LECA</name>
<proteinExistence type="predicted"/>